<sequence>MRDSDQSRQTDGITDIGRIAMAKDGSRLSDQRTRWMKVSTLGFPMTSCAAGPSKNLRPARRLLNSEADVLPRTFFRFRVDGKAFASLFAPIEERFRSHAEWTYVEIETNHCGPLVAPELMAGALISVPMAVETKSPANPPVCQGEFCVARLSKFDQAAGGSDYSAGGDQDANARLVAPADLDKQIGSDGATDESSIGAAYTPGCVSKRLPASAHRRRVQRRATPCRHGWRERRLGLEVIHLEIGRVLVITSSLNDAYEDGASSPR</sequence>
<dbReference type="OrthoDB" id="9814966at2"/>
<name>A0A6N8SAL0_9HYPH</name>
<proteinExistence type="predicted"/>
<accession>A0A6N8SAL0</accession>
<dbReference type="RefSeq" id="WP_160859163.1">
    <property type="nucleotide sequence ID" value="NZ_WUMK01000003.1"/>
</dbReference>
<dbReference type="EMBL" id="WUMK01000003">
    <property type="protein sequence ID" value="MXN45683.1"/>
    <property type="molecule type" value="Genomic_DNA"/>
</dbReference>
<dbReference type="Proteomes" id="UP000435802">
    <property type="component" value="Unassembled WGS sequence"/>
</dbReference>
<evidence type="ECO:0000313" key="2">
    <source>
        <dbReference type="Proteomes" id="UP000435802"/>
    </source>
</evidence>
<reference evidence="1 2" key="1">
    <citation type="submission" date="2019-12" db="EMBL/GenBank/DDBJ databases">
        <title>Shinella kummerowiae sp. nov., a symbiotic bacterium isolated from root nodules of the herbal legume Kummerowia stipulacea.</title>
        <authorList>
            <person name="Gao J."/>
        </authorList>
    </citation>
    <scope>NUCLEOTIDE SEQUENCE [LARGE SCALE GENOMIC DNA]</scope>
    <source>
        <strain evidence="1 2">CCBAU 25048</strain>
    </source>
</reference>
<dbReference type="AlphaFoldDB" id="A0A6N8SAL0"/>
<keyword evidence="2" id="KW-1185">Reference proteome</keyword>
<organism evidence="1 2">
    <name type="scientific">Shinella kummerowiae</name>
    <dbReference type="NCBI Taxonomy" id="417745"/>
    <lineage>
        <taxon>Bacteria</taxon>
        <taxon>Pseudomonadati</taxon>
        <taxon>Pseudomonadota</taxon>
        <taxon>Alphaproteobacteria</taxon>
        <taxon>Hyphomicrobiales</taxon>
        <taxon>Rhizobiaceae</taxon>
        <taxon>Shinella</taxon>
    </lineage>
</organism>
<evidence type="ECO:0000313" key="1">
    <source>
        <dbReference type="EMBL" id="MXN45683.1"/>
    </source>
</evidence>
<protein>
    <submittedName>
        <fullName evidence="1">Uncharacterized protein</fullName>
    </submittedName>
</protein>
<comment type="caution">
    <text evidence="1">The sequence shown here is derived from an EMBL/GenBank/DDBJ whole genome shotgun (WGS) entry which is preliminary data.</text>
</comment>
<gene>
    <name evidence="1" type="ORF">GR138_10805</name>
</gene>